<feature type="transmembrane region" description="Helical" evidence="2">
    <location>
        <begin position="124"/>
        <end position="142"/>
    </location>
</feature>
<dbReference type="EMBL" id="CAUJNA010000397">
    <property type="protein sequence ID" value="CAJ1376481.1"/>
    <property type="molecule type" value="Genomic_DNA"/>
</dbReference>
<proteinExistence type="predicted"/>
<reference evidence="3" key="1">
    <citation type="submission" date="2023-08" db="EMBL/GenBank/DDBJ databases">
        <authorList>
            <person name="Chen Y."/>
            <person name="Shah S."/>
            <person name="Dougan E. K."/>
            <person name="Thang M."/>
            <person name="Chan C."/>
        </authorList>
    </citation>
    <scope>NUCLEOTIDE SEQUENCE</scope>
</reference>
<feature type="transmembrane region" description="Helical" evidence="2">
    <location>
        <begin position="97"/>
        <end position="118"/>
    </location>
</feature>
<accession>A0AA36HW71</accession>
<dbReference type="Proteomes" id="UP001178507">
    <property type="component" value="Unassembled WGS sequence"/>
</dbReference>
<feature type="transmembrane region" description="Helical" evidence="2">
    <location>
        <begin position="162"/>
        <end position="182"/>
    </location>
</feature>
<keyword evidence="2" id="KW-0472">Membrane</keyword>
<evidence type="ECO:0008006" key="5">
    <source>
        <dbReference type="Google" id="ProtNLM"/>
    </source>
</evidence>
<organism evidence="3 4">
    <name type="scientific">Effrenium voratum</name>
    <dbReference type="NCBI Taxonomy" id="2562239"/>
    <lineage>
        <taxon>Eukaryota</taxon>
        <taxon>Sar</taxon>
        <taxon>Alveolata</taxon>
        <taxon>Dinophyceae</taxon>
        <taxon>Suessiales</taxon>
        <taxon>Symbiodiniaceae</taxon>
        <taxon>Effrenium</taxon>
    </lineage>
</organism>
<name>A0AA36HW71_9DINO</name>
<keyword evidence="2" id="KW-0812">Transmembrane</keyword>
<feature type="region of interest" description="Disordered" evidence="1">
    <location>
        <begin position="247"/>
        <end position="275"/>
    </location>
</feature>
<feature type="transmembrane region" description="Helical" evidence="2">
    <location>
        <begin position="194"/>
        <end position="216"/>
    </location>
</feature>
<dbReference type="AlphaFoldDB" id="A0AA36HW71"/>
<evidence type="ECO:0000256" key="1">
    <source>
        <dbReference type="SAM" id="MobiDB-lite"/>
    </source>
</evidence>
<sequence>MCQCDRLPAGRLEMVTAGTSSASVGSKADLPSAPGAGILSPSSDGEDEVGKQLRLAMKAAAVQYGRQAARQGAALAKSAAVHVYMHVEASAWTVKGIAFTVSLFLFVVSLLSIFNVFYALAHPLYYLLATYNLGFAVIIFIMEGPSELQCDCPAWEKLQRGLFGWATFLASRTGRALYYFFVGTLNMFMMPHDWLWTMIYFALGASLAFVGLLSLLDRYGCTTVFCPVMRSHVRGKHPGIDLDLPQIENGHPHGLSPPHGNYPRSPARSPAQGGPARIQEMEQLLNAEMGQMRPY</sequence>
<comment type="caution">
    <text evidence="3">The sequence shown here is derived from an EMBL/GenBank/DDBJ whole genome shotgun (WGS) entry which is preliminary data.</text>
</comment>
<keyword evidence="4" id="KW-1185">Reference proteome</keyword>
<protein>
    <recommendedName>
        <fullName evidence="5">Transmembrane protein</fullName>
    </recommendedName>
</protein>
<feature type="region of interest" description="Disordered" evidence="1">
    <location>
        <begin position="22"/>
        <end position="47"/>
    </location>
</feature>
<keyword evidence="2" id="KW-1133">Transmembrane helix</keyword>
<evidence type="ECO:0000313" key="3">
    <source>
        <dbReference type="EMBL" id="CAJ1376481.1"/>
    </source>
</evidence>
<evidence type="ECO:0000313" key="4">
    <source>
        <dbReference type="Proteomes" id="UP001178507"/>
    </source>
</evidence>
<gene>
    <name evidence="3" type="ORF">EVOR1521_LOCUS5532</name>
</gene>
<evidence type="ECO:0000256" key="2">
    <source>
        <dbReference type="SAM" id="Phobius"/>
    </source>
</evidence>